<evidence type="ECO:0000256" key="2">
    <source>
        <dbReference type="ARBA" id="ARBA00023125"/>
    </source>
</evidence>
<dbReference type="RefSeq" id="WP_233152043.1">
    <property type="nucleotide sequence ID" value="NZ_AQQR01000002.1"/>
</dbReference>
<keyword evidence="3" id="KW-0804">Transcription</keyword>
<keyword evidence="6" id="KW-1185">Reference proteome</keyword>
<gene>
    <name evidence="5" type="ORF">ATO3_05820</name>
</gene>
<dbReference type="InterPro" id="IPR000595">
    <property type="entry name" value="cNMP-bd_dom"/>
</dbReference>
<sequence length="242" mass="26954">MTIDCANCPLRQFDLFSPISKSTLAFLSRFKTGELVAQPGTEILTEQASSSQLFTTLSGMGLRYKTTSDGDRQVVGFVLPGDFIGLQSGVMDVMQHSVEASTEMRLCVFNRSDLWTLFRSQPDLAFSLTHLAANEEHLLGEALTVLGQMDAQARIAWALLRFDRRLTAVGLRKNGRVPLPYRQQDLADALGLSLVHTNKTLARFRSRQLANWSEGWLRVPEPDTLASLYDFESSITATRPLI</sequence>
<dbReference type="InterPro" id="IPR012318">
    <property type="entry name" value="HTH_CRP"/>
</dbReference>
<proteinExistence type="predicted"/>
<dbReference type="CDD" id="cd00038">
    <property type="entry name" value="CAP_ED"/>
    <property type="match status" value="1"/>
</dbReference>
<dbReference type="InterPro" id="IPR018490">
    <property type="entry name" value="cNMP-bd_dom_sf"/>
</dbReference>
<dbReference type="Gene3D" id="2.60.120.10">
    <property type="entry name" value="Jelly Rolls"/>
    <property type="match status" value="1"/>
</dbReference>
<evidence type="ECO:0000313" key="5">
    <source>
        <dbReference type="EMBL" id="OWU75719.1"/>
    </source>
</evidence>
<keyword evidence="1" id="KW-0805">Transcription regulation</keyword>
<dbReference type="SUPFAM" id="SSF51206">
    <property type="entry name" value="cAMP-binding domain-like"/>
    <property type="match status" value="1"/>
</dbReference>
<dbReference type="InterPro" id="IPR036388">
    <property type="entry name" value="WH-like_DNA-bd_sf"/>
</dbReference>
<dbReference type="Pfam" id="PF00027">
    <property type="entry name" value="cNMP_binding"/>
    <property type="match status" value="1"/>
</dbReference>
<reference evidence="5 6" key="1">
    <citation type="submission" date="2013-04" db="EMBL/GenBank/DDBJ databases">
        <title>Oceanicola sp. 22II1-22F33 Genome Sequencing.</title>
        <authorList>
            <person name="Lai Q."/>
            <person name="Li G."/>
            <person name="Shao Z."/>
        </authorList>
    </citation>
    <scope>NUCLEOTIDE SEQUENCE [LARGE SCALE GENOMIC DNA]</scope>
    <source>
        <strain evidence="5 6">22II1-22F33</strain>
    </source>
</reference>
<dbReference type="Pfam" id="PF13545">
    <property type="entry name" value="HTH_Crp_2"/>
    <property type="match status" value="1"/>
</dbReference>
<comment type="caution">
    <text evidence="5">The sequence shown here is derived from an EMBL/GenBank/DDBJ whole genome shotgun (WGS) entry which is preliminary data.</text>
</comment>
<dbReference type="Proteomes" id="UP000215377">
    <property type="component" value="Unassembled WGS sequence"/>
</dbReference>
<evidence type="ECO:0000259" key="4">
    <source>
        <dbReference type="PROSITE" id="PS51063"/>
    </source>
</evidence>
<dbReference type="SUPFAM" id="SSF46785">
    <property type="entry name" value="Winged helix' DNA-binding domain"/>
    <property type="match status" value="1"/>
</dbReference>
<dbReference type="PROSITE" id="PS51063">
    <property type="entry name" value="HTH_CRP_2"/>
    <property type="match status" value="1"/>
</dbReference>
<dbReference type="GO" id="GO:0006355">
    <property type="term" value="P:regulation of DNA-templated transcription"/>
    <property type="evidence" value="ECO:0007669"/>
    <property type="project" value="InterPro"/>
</dbReference>
<evidence type="ECO:0000313" key="6">
    <source>
        <dbReference type="Proteomes" id="UP000215377"/>
    </source>
</evidence>
<dbReference type="InterPro" id="IPR036390">
    <property type="entry name" value="WH_DNA-bd_sf"/>
</dbReference>
<name>A0A225NN50_9RHOB</name>
<dbReference type="EMBL" id="AQQR01000002">
    <property type="protein sequence ID" value="OWU75719.1"/>
    <property type="molecule type" value="Genomic_DNA"/>
</dbReference>
<evidence type="ECO:0000256" key="3">
    <source>
        <dbReference type="ARBA" id="ARBA00023163"/>
    </source>
</evidence>
<organism evidence="5 6">
    <name type="scientific">Marinibacterium profundimaris</name>
    <dbReference type="NCBI Taxonomy" id="1679460"/>
    <lineage>
        <taxon>Bacteria</taxon>
        <taxon>Pseudomonadati</taxon>
        <taxon>Pseudomonadota</taxon>
        <taxon>Alphaproteobacteria</taxon>
        <taxon>Rhodobacterales</taxon>
        <taxon>Paracoccaceae</taxon>
        <taxon>Marinibacterium</taxon>
    </lineage>
</organism>
<evidence type="ECO:0000256" key="1">
    <source>
        <dbReference type="ARBA" id="ARBA00023015"/>
    </source>
</evidence>
<dbReference type="AlphaFoldDB" id="A0A225NN50"/>
<dbReference type="Gene3D" id="1.10.10.10">
    <property type="entry name" value="Winged helix-like DNA-binding domain superfamily/Winged helix DNA-binding domain"/>
    <property type="match status" value="1"/>
</dbReference>
<dbReference type="InterPro" id="IPR014710">
    <property type="entry name" value="RmlC-like_jellyroll"/>
</dbReference>
<dbReference type="GO" id="GO:0003677">
    <property type="term" value="F:DNA binding"/>
    <property type="evidence" value="ECO:0007669"/>
    <property type="project" value="UniProtKB-KW"/>
</dbReference>
<feature type="domain" description="HTH crp-type" evidence="4">
    <location>
        <begin position="149"/>
        <end position="223"/>
    </location>
</feature>
<keyword evidence="2" id="KW-0238">DNA-binding</keyword>
<protein>
    <submittedName>
        <fullName evidence="5">Crp/Fnr family transcriptional regulator</fullName>
    </submittedName>
</protein>
<accession>A0A225NN50</accession>